<sequence length="82" mass="9570">LQDEIQVITKKRKLVEEKLSKIPSVADTKAKIQSLKEDMRSARDMLSAYLEQYVQTYNQRTIEDENGAVQEIIPSYRLVKQK</sequence>
<protein>
    <submittedName>
        <fullName evidence="2">Uncharacterized protein</fullName>
    </submittedName>
</protein>
<comment type="caution">
    <text evidence="2">The sequence shown here is derived from an EMBL/GenBank/DDBJ whole genome shotgun (WGS) entry which is preliminary data.</text>
</comment>
<gene>
    <name evidence="2" type="ORF">COU88_00195</name>
</gene>
<evidence type="ECO:0000256" key="1">
    <source>
        <dbReference type="SAM" id="Coils"/>
    </source>
</evidence>
<keyword evidence="1" id="KW-0175">Coiled coil</keyword>
<organism evidence="2 3">
    <name type="scientific">Candidatus Roizmanbacteria bacterium CG10_big_fil_rev_8_21_14_0_10_39_6</name>
    <dbReference type="NCBI Taxonomy" id="1974853"/>
    <lineage>
        <taxon>Bacteria</taxon>
        <taxon>Candidatus Roizmaniibacteriota</taxon>
    </lineage>
</organism>
<name>A0A2M8KTX4_9BACT</name>
<dbReference type="AlphaFoldDB" id="A0A2M8KTX4"/>
<reference evidence="3" key="1">
    <citation type="submission" date="2017-09" db="EMBL/GenBank/DDBJ databases">
        <title>Depth-based differentiation of microbial function through sediment-hosted aquifers and enrichment of novel symbionts in the deep terrestrial subsurface.</title>
        <authorList>
            <person name="Probst A.J."/>
            <person name="Ladd B."/>
            <person name="Jarett J.K."/>
            <person name="Geller-Mcgrath D.E."/>
            <person name="Sieber C.M.K."/>
            <person name="Emerson J.B."/>
            <person name="Anantharaman K."/>
            <person name="Thomas B.C."/>
            <person name="Malmstrom R."/>
            <person name="Stieglmeier M."/>
            <person name="Klingl A."/>
            <person name="Woyke T."/>
            <person name="Ryan C.M."/>
            <person name="Banfield J.F."/>
        </authorList>
    </citation>
    <scope>NUCLEOTIDE SEQUENCE [LARGE SCALE GENOMIC DNA]</scope>
</reference>
<dbReference type="Proteomes" id="UP000229554">
    <property type="component" value="Unassembled WGS sequence"/>
</dbReference>
<evidence type="ECO:0000313" key="3">
    <source>
        <dbReference type="Proteomes" id="UP000229554"/>
    </source>
</evidence>
<feature type="coiled-coil region" evidence="1">
    <location>
        <begin position="25"/>
        <end position="52"/>
    </location>
</feature>
<accession>A0A2M8KTX4</accession>
<evidence type="ECO:0000313" key="2">
    <source>
        <dbReference type="EMBL" id="PJE63323.1"/>
    </source>
</evidence>
<proteinExistence type="predicted"/>
<feature type="non-terminal residue" evidence="2">
    <location>
        <position position="1"/>
    </location>
</feature>
<dbReference type="EMBL" id="PFED01000006">
    <property type="protein sequence ID" value="PJE63323.1"/>
    <property type="molecule type" value="Genomic_DNA"/>
</dbReference>